<dbReference type="PANTHER" id="PTHR30137">
    <property type="entry name" value="LUCIFERASE-LIKE MONOOXYGENASE"/>
    <property type="match status" value="1"/>
</dbReference>
<reference evidence="2 3" key="1">
    <citation type="submission" date="2020-01" db="EMBL/GenBank/DDBJ databases">
        <title>Insect and environment-associated Actinomycetes.</title>
        <authorList>
            <person name="Currrie C."/>
            <person name="Chevrette M."/>
            <person name="Carlson C."/>
            <person name="Stubbendieck R."/>
            <person name="Wendt-Pienkowski E."/>
        </authorList>
    </citation>
    <scope>NUCLEOTIDE SEQUENCE [LARGE SCALE GENOMIC DNA]</scope>
    <source>
        <strain evidence="2 3">SID14163</strain>
    </source>
</reference>
<protein>
    <submittedName>
        <fullName evidence="2">LLM class F420-dependent oxidoreductase</fullName>
    </submittedName>
</protein>
<gene>
    <name evidence="2" type="ORF">G3I32_28720</name>
</gene>
<feature type="domain" description="Luciferase-like" evidence="1">
    <location>
        <begin position="145"/>
        <end position="267"/>
    </location>
</feature>
<dbReference type="NCBIfam" id="TIGR03620">
    <property type="entry name" value="F420_MSMEG_4141"/>
    <property type="match status" value="1"/>
</dbReference>
<dbReference type="GO" id="GO:0005829">
    <property type="term" value="C:cytosol"/>
    <property type="evidence" value="ECO:0007669"/>
    <property type="project" value="TreeGrafter"/>
</dbReference>
<dbReference type="RefSeq" id="WP_164247949.1">
    <property type="nucleotide sequence ID" value="NZ_JAAGMA010000765.1"/>
</dbReference>
<dbReference type="Proteomes" id="UP000470446">
    <property type="component" value="Unassembled WGS sequence"/>
</dbReference>
<dbReference type="InterPro" id="IPR019922">
    <property type="entry name" value="Lucif-like_OxRdatse_MSMEG_4141"/>
</dbReference>
<dbReference type="SUPFAM" id="SSF51679">
    <property type="entry name" value="Bacterial luciferase-like"/>
    <property type="match status" value="1"/>
</dbReference>
<dbReference type="GO" id="GO:0016705">
    <property type="term" value="F:oxidoreductase activity, acting on paired donors, with incorporation or reduction of molecular oxygen"/>
    <property type="evidence" value="ECO:0007669"/>
    <property type="project" value="InterPro"/>
</dbReference>
<dbReference type="InterPro" id="IPR011251">
    <property type="entry name" value="Luciferase-like_dom"/>
</dbReference>
<dbReference type="EMBL" id="JAAGMA010000765">
    <property type="protein sequence ID" value="NEB12775.1"/>
    <property type="molecule type" value="Genomic_DNA"/>
</dbReference>
<dbReference type="InterPro" id="IPR050766">
    <property type="entry name" value="Bact_Lucif_Oxidored"/>
</dbReference>
<evidence type="ECO:0000313" key="2">
    <source>
        <dbReference type="EMBL" id="NEB12775.1"/>
    </source>
</evidence>
<evidence type="ECO:0000259" key="1">
    <source>
        <dbReference type="Pfam" id="PF00296"/>
    </source>
</evidence>
<organism evidence="2 3">
    <name type="scientific">Streptomyces coelicoflavus</name>
    <dbReference type="NCBI Taxonomy" id="285562"/>
    <lineage>
        <taxon>Bacteria</taxon>
        <taxon>Bacillati</taxon>
        <taxon>Actinomycetota</taxon>
        <taxon>Actinomycetes</taxon>
        <taxon>Kitasatosporales</taxon>
        <taxon>Streptomycetaceae</taxon>
        <taxon>Streptomyces</taxon>
    </lineage>
</organism>
<accession>A0A7K3PUW3</accession>
<sequence length="293" mass="31450">MNEATASSKDLKESVGRYGVWSGQLRAEDPEGAAERAEAAAELEQLGYGAVWLGGNSAARKAAPLIRATSRIVVGTSIQSIWEHKASEAAAGFAELEVSDPGRFVLGLGVSHAPLAEGYRRPYSTMVGYLDELDRAGMRSGHRVLAALGPKMLDLSRDRAAGAIPYLVTPEHTAQARERLGAGPLLAPELKVVLDADPSRARATARAYLAMYLKLPNYTRNFLNLGFTDDDVTGGGSDRLIDAVFAWGDEATIRARIDAFHAAGADHVALQLVEDDMSRLPREGWRRLAALLA</sequence>
<dbReference type="Gene3D" id="3.20.20.30">
    <property type="entry name" value="Luciferase-like domain"/>
    <property type="match status" value="2"/>
</dbReference>
<dbReference type="Pfam" id="PF00296">
    <property type="entry name" value="Bac_luciferase"/>
    <property type="match status" value="2"/>
</dbReference>
<dbReference type="AlphaFoldDB" id="A0A7K3PUW3"/>
<evidence type="ECO:0000313" key="3">
    <source>
        <dbReference type="Proteomes" id="UP000470446"/>
    </source>
</evidence>
<comment type="caution">
    <text evidence="2">The sequence shown here is derived from an EMBL/GenBank/DDBJ whole genome shotgun (WGS) entry which is preliminary data.</text>
</comment>
<feature type="domain" description="Luciferase-like" evidence="1">
    <location>
        <begin position="31"/>
        <end position="128"/>
    </location>
</feature>
<name>A0A7K3PUW3_9ACTN</name>
<proteinExistence type="predicted"/>
<dbReference type="PANTHER" id="PTHR30137:SF18">
    <property type="entry name" value="CONSERVED PROTEIN"/>
    <property type="match status" value="1"/>
</dbReference>
<dbReference type="InterPro" id="IPR036661">
    <property type="entry name" value="Luciferase-like_sf"/>
</dbReference>